<proteinExistence type="predicted"/>
<dbReference type="AlphaFoldDB" id="A0A0V0IC99"/>
<sequence length="67" mass="7859">MNQPYNRRCRLHLFLLRSLLLWKKTVVAPAFISITNTSIFNTILIDPTNDHVLLTHHIQTINNVLHK</sequence>
<name>A0A0V0IC99_SOLCH</name>
<feature type="signal peptide" evidence="1">
    <location>
        <begin position="1"/>
        <end position="29"/>
    </location>
</feature>
<evidence type="ECO:0000256" key="1">
    <source>
        <dbReference type="SAM" id="SignalP"/>
    </source>
</evidence>
<evidence type="ECO:0000313" key="2">
    <source>
        <dbReference type="EMBL" id="JAP30253.1"/>
    </source>
</evidence>
<protein>
    <submittedName>
        <fullName evidence="2">Putative ovule protein</fullName>
    </submittedName>
</protein>
<keyword evidence="1" id="KW-0732">Signal</keyword>
<dbReference type="EMBL" id="GEDG01008257">
    <property type="protein sequence ID" value="JAP30253.1"/>
    <property type="molecule type" value="Transcribed_RNA"/>
</dbReference>
<feature type="chain" id="PRO_5006866313" evidence="1">
    <location>
        <begin position="30"/>
        <end position="67"/>
    </location>
</feature>
<organism evidence="2">
    <name type="scientific">Solanum chacoense</name>
    <name type="common">Chaco potato</name>
    <dbReference type="NCBI Taxonomy" id="4108"/>
    <lineage>
        <taxon>Eukaryota</taxon>
        <taxon>Viridiplantae</taxon>
        <taxon>Streptophyta</taxon>
        <taxon>Embryophyta</taxon>
        <taxon>Tracheophyta</taxon>
        <taxon>Spermatophyta</taxon>
        <taxon>Magnoliopsida</taxon>
        <taxon>eudicotyledons</taxon>
        <taxon>Gunneridae</taxon>
        <taxon>Pentapetalae</taxon>
        <taxon>asterids</taxon>
        <taxon>lamiids</taxon>
        <taxon>Solanales</taxon>
        <taxon>Solanaceae</taxon>
        <taxon>Solanoideae</taxon>
        <taxon>Solaneae</taxon>
        <taxon>Solanum</taxon>
    </lineage>
</organism>
<reference evidence="2" key="1">
    <citation type="submission" date="2015-12" db="EMBL/GenBank/DDBJ databases">
        <title>Gene expression during late stages of embryo sac development: a critical building block for successful pollen-pistil interactions.</title>
        <authorList>
            <person name="Liu Y."/>
            <person name="Joly V."/>
            <person name="Sabar M."/>
            <person name="Matton D.P."/>
        </authorList>
    </citation>
    <scope>NUCLEOTIDE SEQUENCE</scope>
</reference>
<accession>A0A0V0IC99</accession>